<keyword evidence="3" id="KW-0418">Kinase</keyword>
<dbReference type="Pfam" id="PF03781">
    <property type="entry name" value="FGE-sulfatase"/>
    <property type="match status" value="1"/>
</dbReference>
<evidence type="ECO:0000256" key="1">
    <source>
        <dbReference type="SAM" id="MobiDB-lite"/>
    </source>
</evidence>
<dbReference type="PANTHER" id="PTHR23150">
    <property type="entry name" value="SULFATASE MODIFYING FACTOR 1, 2"/>
    <property type="match status" value="1"/>
</dbReference>
<dbReference type="PANTHER" id="PTHR23150:SF19">
    <property type="entry name" value="FORMYLGLYCINE-GENERATING ENZYME"/>
    <property type="match status" value="1"/>
</dbReference>
<feature type="compositionally biased region" description="Basic and acidic residues" evidence="1">
    <location>
        <begin position="1"/>
        <end position="10"/>
    </location>
</feature>
<feature type="domain" description="Sulfatase-modifying factor enzyme-like" evidence="2">
    <location>
        <begin position="17"/>
        <end position="249"/>
    </location>
</feature>
<dbReference type="GO" id="GO:0016301">
    <property type="term" value="F:kinase activity"/>
    <property type="evidence" value="ECO:0007669"/>
    <property type="project" value="UniProtKB-KW"/>
</dbReference>
<name>A0A6J4I6Q0_9CHLR</name>
<proteinExistence type="predicted"/>
<dbReference type="Gene3D" id="3.90.1580.10">
    <property type="entry name" value="paralog of FGE (formylglycine-generating enzyme)"/>
    <property type="match status" value="1"/>
</dbReference>
<dbReference type="InterPro" id="IPR016187">
    <property type="entry name" value="CTDL_fold"/>
</dbReference>
<evidence type="ECO:0000259" key="2">
    <source>
        <dbReference type="Pfam" id="PF03781"/>
    </source>
</evidence>
<organism evidence="3">
    <name type="scientific">uncultured Chloroflexia bacterium</name>
    <dbReference type="NCBI Taxonomy" id="1672391"/>
    <lineage>
        <taxon>Bacteria</taxon>
        <taxon>Bacillati</taxon>
        <taxon>Chloroflexota</taxon>
        <taxon>Chloroflexia</taxon>
        <taxon>environmental samples</taxon>
    </lineage>
</organism>
<protein>
    <submittedName>
        <fullName evidence="3">Serine/threonine kinase</fullName>
    </submittedName>
</protein>
<gene>
    <name evidence="3" type="ORF">AVDCRST_MAG26-1520</name>
</gene>
<dbReference type="InterPro" id="IPR051043">
    <property type="entry name" value="Sulfatase_Mod_Factor_Kinase"/>
</dbReference>
<dbReference type="AlphaFoldDB" id="A0A6J4I6Q0"/>
<dbReference type="EMBL" id="CADCTK010000351">
    <property type="protein sequence ID" value="CAA9242718.1"/>
    <property type="molecule type" value="Genomic_DNA"/>
</dbReference>
<dbReference type="GO" id="GO:0120147">
    <property type="term" value="F:formylglycine-generating oxidase activity"/>
    <property type="evidence" value="ECO:0007669"/>
    <property type="project" value="TreeGrafter"/>
</dbReference>
<keyword evidence="3" id="KW-0808">Transferase</keyword>
<dbReference type="InterPro" id="IPR042095">
    <property type="entry name" value="SUMF_sf"/>
</dbReference>
<dbReference type="InterPro" id="IPR005532">
    <property type="entry name" value="SUMF_dom"/>
</dbReference>
<reference evidence="3" key="1">
    <citation type="submission" date="2020-02" db="EMBL/GenBank/DDBJ databases">
        <authorList>
            <person name="Meier V. D."/>
        </authorList>
    </citation>
    <scope>NUCLEOTIDE SEQUENCE</scope>
    <source>
        <strain evidence="3">AVDCRST_MAG26</strain>
    </source>
</reference>
<evidence type="ECO:0000313" key="3">
    <source>
        <dbReference type="EMBL" id="CAA9242718.1"/>
    </source>
</evidence>
<dbReference type="SUPFAM" id="SSF56436">
    <property type="entry name" value="C-type lectin-like"/>
    <property type="match status" value="1"/>
</dbReference>
<accession>A0A6J4I6Q0</accession>
<sequence>MGTPDAERSGLAKRYGGTRESYAEESPQHMVDVPAFAMMRVPVTNAAYERWVVDTGARPPSTWRGSRAPAELRCHPVADVSWDDAVAFAAWLSEMSGTPWGLPTEAQWEKAARGAEGRQFPWGNWFDPDCCNVRESGRPGTTPVDAYPEGASPYGILDMAGNVWEWTRSLQAPYPFLEDGRNDPPPLREARGLLARLMIRTGGDRRVLDTRRVLRGGCYANPEGFARCACRFRLAPASRTPFLGFRLVRALRPCESA</sequence>
<feature type="region of interest" description="Disordered" evidence="1">
    <location>
        <begin position="1"/>
        <end position="26"/>
    </location>
</feature>